<keyword evidence="2" id="KW-0472">Membrane</keyword>
<dbReference type="AlphaFoldDB" id="A0A0V0RQ95"/>
<proteinExistence type="predicted"/>
<keyword evidence="1" id="KW-0175">Coiled coil</keyword>
<dbReference type="PANTHER" id="PTHR28624">
    <property type="entry name" value="COILED-COIL DOMAIN-CONTAINING PROTEIN 51"/>
    <property type="match status" value="1"/>
</dbReference>
<gene>
    <name evidence="3" type="primary">Ccdc51</name>
    <name evidence="3" type="ORF">T07_9780</name>
</gene>
<dbReference type="OrthoDB" id="6243211at2759"/>
<keyword evidence="2" id="KW-1133">Transmembrane helix</keyword>
<evidence type="ECO:0000256" key="1">
    <source>
        <dbReference type="SAM" id="Coils"/>
    </source>
</evidence>
<feature type="transmembrane region" description="Helical" evidence="2">
    <location>
        <begin position="144"/>
        <end position="163"/>
    </location>
</feature>
<reference evidence="3 4" key="1">
    <citation type="submission" date="2015-01" db="EMBL/GenBank/DDBJ databases">
        <title>Evolution of Trichinella species and genotypes.</title>
        <authorList>
            <person name="Korhonen P.K."/>
            <person name="Edoardo P."/>
            <person name="Giuseppe L.R."/>
            <person name="Gasser R.B."/>
        </authorList>
    </citation>
    <scope>NUCLEOTIDE SEQUENCE [LARGE SCALE GENOMIC DNA]</scope>
    <source>
        <strain evidence="3">ISS37</strain>
    </source>
</reference>
<evidence type="ECO:0000256" key="2">
    <source>
        <dbReference type="SAM" id="Phobius"/>
    </source>
</evidence>
<dbReference type="Proteomes" id="UP000054630">
    <property type="component" value="Unassembled WGS sequence"/>
</dbReference>
<evidence type="ECO:0000313" key="4">
    <source>
        <dbReference type="Proteomes" id="UP000054630"/>
    </source>
</evidence>
<evidence type="ECO:0000313" key="3">
    <source>
        <dbReference type="EMBL" id="KRX16646.1"/>
    </source>
</evidence>
<accession>A0A0V0RQ95</accession>
<name>A0A0V0RQ95_9BILA</name>
<dbReference type="EMBL" id="JYDL01000102">
    <property type="protein sequence ID" value="KRX16646.1"/>
    <property type="molecule type" value="Genomic_DNA"/>
</dbReference>
<feature type="coiled-coil region" evidence="1">
    <location>
        <begin position="51"/>
        <end position="85"/>
    </location>
</feature>
<dbReference type="PANTHER" id="PTHR28624:SF1">
    <property type="entry name" value="MITOCHONDRIAL POTASSIUM CHANNEL"/>
    <property type="match status" value="1"/>
</dbReference>
<dbReference type="STRING" id="6336.A0A0V0RQ95"/>
<keyword evidence="2" id="KW-0812">Transmembrane</keyword>
<comment type="caution">
    <text evidence="3">The sequence shown here is derived from an EMBL/GenBank/DDBJ whole genome shotgun (WGS) entry which is preliminary data.</text>
</comment>
<protein>
    <submittedName>
        <fullName evidence="3">Coiled-coil domain-containing protein 51</fullName>
    </submittedName>
</protein>
<organism evidence="3 4">
    <name type="scientific">Trichinella nelsoni</name>
    <dbReference type="NCBI Taxonomy" id="6336"/>
    <lineage>
        <taxon>Eukaryota</taxon>
        <taxon>Metazoa</taxon>
        <taxon>Ecdysozoa</taxon>
        <taxon>Nematoda</taxon>
        <taxon>Enoplea</taxon>
        <taxon>Dorylaimia</taxon>
        <taxon>Trichinellida</taxon>
        <taxon>Trichinellidae</taxon>
        <taxon>Trichinella</taxon>
    </lineage>
</organism>
<dbReference type="InterPro" id="IPR037660">
    <property type="entry name" value="CCDC51"/>
</dbReference>
<keyword evidence="4" id="KW-1185">Reference proteome</keyword>
<feature type="non-terminal residue" evidence="3">
    <location>
        <position position="1"/>
    </location>
</feature>
<sequence>LRRMLKTTVRKKAFNILYSKLESVIRQYENFIGLTEVRSAQQKVLEAEKVFIEMQKQRRENQIRIHELQEKRKQLQLTLEKTSRADDRYLQLLTDEHTFLKQEKQLIDEFHNIEANEREAFSLLSASLRESHEKERQKSERTKYWSIIGSAFGALVGIIGTTVNNQRRMVELKRIVTTNSLDSSEIQQQLLAELRAYLALARSNTAKSSAGMIKMSACADVDEIRDLISTKIQTQIETISEKMEQIRNLIAENFVKGESKMYDDSEFSQMLDNNKRSIAVALLSSVFNELRRDHREKKSERNIQKRQDRSSGFDSKLETLLDSSLLVLM</sequence>